<dbReference type="RefSeq" id="WP_260561489.1">
    <property type="nucleotide sequence ID" value="NZ_BAABEC010000192.1"/>
</dbReference>
<keyword evidence="2" id="KW-1185">Reference proteome</keyword>
<evidence type="ECO:0000313" key="2">
    <source>
        <dbReference type="Proteomes" id="UP001060261"/>
    </source>
</evidence>
<organism evidence="1 2">
    <name type="scientific">Deinococcus rubellus</name>
    <dbReference type="NCBI Taxonomy" id="1889240"/>
    <lineage>
        <taxon>Bacteria</taxon>
        <taxon>Thermotogati</taxon>
        <taxon>Deinococcota</taxon>
        <taxon>Deinococci</taxon>
        <taxon>Deinococcales</taxon>
        <taxon>Deinococcaceae</taxon>
        <taxon>Deinococcus</taxon>
    </lineage>
</organism>
<dbReference type="EMBL" id="CP104213">
    <property type="protein sequence ID" value="UWX65233.1"/>
    <property type="molecule type" value="Genomic_DNA"/>
</dbReference>
<dbReference type="Pfam" id="PF11697">
    <property type="entry name" value="DUF3293"/>
    <property type="match status" value="1"/>
</dbReference>
<protein>
    <submittedName>
        <fullName evidence="1">DUF3293 domain-containing protein</fullName>
    </submittedName>
</protein>
<accession>A0ABY5YK90</accession>
<sequence>MPAHPDPQLRRAFLETHYGTAHERLHLGHSPGPPPSWSAPGQRWAILTAWNPQGLQHDRASNLGAQERLRAALFGWPQLGGVNGAGEWTEPSLIVTGLNLRQATRLGQRFGQAAVLWGVGGRAALVWCAGGDAGLRLERYWLTAPPL</sequence>
<name>A0ABY5YK90_9DEIO</name>
<dbReference type="InterPro" id="IPR021710">
    <property type="entry name" value="DUF3293"/>
</dbReference>
<gene>
    <name evidence="1" type="ORF">N0D28_06150</name>
</gene>
<evidence type="ECO:0000313" key="1">
    <source>
        <dbReference type="EMBL" id="UWX65233.1"/>
    </source>
</evidence>
<reference evidence="1" key="1">
    <citation type="submission" date="2022-09" db="EMBL/GenBank/DDBJ databases">
        <title>genome sequence of Deinococcus rubellus.</title>
        <authorList>
            <person name="Srinivasan S."/>
        </authorList>
    </citation>
    <scope>NUCLEOTIDE SEQUENCE</scope>
    <source>
        <strain evidence="1">Ant6</strain>
    </source>
</reference>
<dbReference type="Proteomes" id="UP001060261">
    <property type="component" value="Chromosome"/>
</dbReference>
<proteinExistence type="predicted"/>